<gene>
    <name evidence="1" type="ORF">Vbra_97</name>
</gene>
<dbReference type="Proteomes" id="UP000041254">
    <property type="component" value="Unassembled WGS sequence"/>
</dbReference>
<sequence>MRNLVRHHPYGRRAAKCSECRVETAEADVRPNYLAQKAVTSLLAVRMQWVSLPEGTSLTRQEYYGLVGLMGDHGVKLQSIYRASVHGTTYGDMLRCVGDKRGLVFVVPKGKFKYGAFISAGLELPDDPTDWNAYDCDLWHFSLAGSFPQPTKIDIDREKQYVYVAGREGGCLSLGHGCDKPTADIRACGQHCRMTAGAVGYHAIADDLEVLHVL</sequence>
<dbReference type="EMBL" id="CDMY01000449">
    <property type="protein sequence ID" value="CEM13930.1"/>
    <property type="molecule type" value="Genomic_DNA"/>
</dbReference>
<dbReference type="AlphaFoldDB" id="A0A0G4FK46"/>
<organism evidence="1 2">
    <name type="scientific">Vitrella brassicaformis (strain CCMP3155)</name>
    <dbReference type="NCBI Taxonomy" id="1169540"/>
    <lineage>
        <taxon>Eukaryota</taxon>
        <taxon>Sar</taxon>
        <taxon>Alveolata</taxon>
        <taxon>Colpodellida</taxon>
        <taxon>Vitrellaceae</taxon>
        <taxon>Vitrella</taxon>
    </lineage>
</organism>
<keyword evidence="2" id="KW-1185">Reference proteome</keyword>
<evidence type="ECO:0000313" key="1">
    <source>
        <dbReference type="EMBL" id="CEM13930.1"/>
    </source>
</evidence>
<dbReference type="InParanoid" id="A0A0G4FK46"/>
<dbReference type="VEuPathDB" id="CryptoDB:Vbra_97"/>
<protein>
    <recommendedName>
        <fullName evidence="3">TLDc domain-containing protein</fullName>
    </recommendedName>
</protein>
<dbReference type="OrthoDB" id="26679at2759"/>
<dbReference type="PhylomeDB" id="A0A0G4FK46"/>
<proteinExistence type="predicted"/>
<evidence type="ECO:0008006" key="3">
    <source>
        <dbReference type="Google" id="ProtNLM"/>
    </source>
</evidence>
<evidence type="ECO:0000313" key="2">
    <source>
        <dbReference type="Proteomes" id="UP000041254"/>
    </source>
</evidence>
<accession>A0A0G4FK46</accession>
<reference evidence="1 2" key="1">
    <citation type="submission" date="2014-11" db="EMBL/GenBank/DDBJ databases">
        <authorList>
            <person name="Zhu J."/>
            <person name="Qi W."/>
            <person name="Song R."/>
        </authorList>
    </citation>
    <scope>NUCLEOTIDE SEQUENCE [LARGE SCALE GENOMIC DNA]</scope>
</reference>
<name>A0A0G4FK46_VITBC</name>